<evidence type="ECO:0000313" key="2">
    <source>
        <dbReference type="Proteomes" id="UP001055072"/>
    </source>
</evidence>
<name>A0ACB8TQV0_9APHY</name>
<organism evidence="1 2">
    <name type="scientific">Irpex rosettiformis</name>
    <dbReference type="NCBI Taxonomy" id="378272"/>
    <lineage>
        <taxon>Eukaryota</taxon>
        <taxon>Fungi</taxon>
        <taxon>Dikarya</taxon>
        <taxon>Basidiomycota</taxon>
        <taxon>Agaricomycotina</taxon>
        <taxon>Agaricomycetes</taxon>
        <taxon>Polyporales</taxon>
        <taxon>Irpicaceae</taxon>
        <taxon>Irpex</taxon>
    </lineage>
</organism>
<dbReference type="Proteomes" id="UP001055072">
    <property type="component" value="Unassembled WGS sequence"/>
</dbReference>
<protein>
    <submittedName>
        <fullName evidence="1">Uncharacterized protein</fullName>
    </submittedName>
</protein>
<keyword evidence="2" id="KW-1185">Reference proteome</keyword>
<dbReference type="EMBL" id="MU274943">
    <property type="protein sequence ID" value="KAI0084389.1"/>
    <property type="molecule type" value="Genomic_DNA"/>
</dbReference>
<accession>A0ACB8TQV0</accession>
<proteinExistence type="predicted"/>
<sequence>MSNVTSTTLTPHLLNAAPESSSNIVPYTIAAFGTLLVYDYLCTLADEVSLVWLQPWNIGTILFLLNRYPPFVDTFLSLRGKMLIVLSTPSAIDCGRFTRLSVALTTVQYPEVCLRNFKTVTWLIVSGVFVAEMILMIRTYAIFQRKRWIRIFLCILMAIVLVAGCVVVELELESLHFIVGLTAFKAVQHLRRSRSPLVINLYRNGLLFYIYILLISLANVIVPVVGSSELANWLATIFCTRVLLSLLHERRQLVSSLADSNTHMTAFEKFTTLLPPSDGSSEDVVSTPRGSSDWPGGMVEPGDVEMDDLCNYGENPGSPGS</sequence>
<gene>
    <name evidence="1" type="ORF">BDY19DRAFT_909865</name>
</gene>
<comment type="caution">
    <text evidence="1">The sequence shown here is derived from an EMBL/GenBank/DDBJ whole genome shotgun (WGS) entry which is preliminary data.</text>
</comment>
<reference evidence="1" key="1">
    <citation type="journal article" date="2021" name="Environ. Microbiol.">
        <title>Gene family expansions and transcriptome signatures uncover fungal adaptations to wood decay.</title>
        <authorList>
            <person name="Hage H."/>
            <person name="Miyauchi S."/>
            <person name="Viragh M."/>
            <person name="Drula E."/>
            <person name="Min B."/>
            <person name="Chaduli D."/>
            <person name="Navarro D."/>
            <person name="Favel A."/>
            <person name="Norest M."/>
            <person name="Lesage-Meessen L."/>
            <person name="Balint B."/>
            <person name="Merenyi Z."/>
            <person name="de Eugenio L."/>
            <person name="Morin E."/>
            <person name="Martinez A.T."/>
            <person name="Baldrian P."/>
            <person name="Stursova M."/>
            <person name="Martinez M.J."/>
            <person name="Novotny C."/>
            <person name="Magnuson J.K."/>
            <person name="Spatafora J.W."/>
            <person name="Maurice S."/>
            <person name="Pangilinan J."/>
            <person name="Andreopoulos W."/>
            <person name="LaButti K."/>
            <person name="Hundley H."/>
            <person name="Na H."/>
            <person name="Kuo A."/>
            <person name="Barry K."/>
            <person name="Lipzen A."/>
            <person name="Henrissat B."/>
            <person name="Riley R."/>
            <person name="Ahrendt S."/>
            <person name="Nagy L.G."/>
            <person name="Grigoriev I.V."/>
            <person name="Martin F."/>
            <person name="Rosso M.N."/>
        </authorList>
    </citation>
    <scope>NUCLEOTIDE SEQUENCE</scope>
    <source>
        <strain evidence="1">CBS 384.51</strain>
    </source>
</reference>
<evidence type="ECO:0000313" key="1">
    <source>
        <dbReference type="EMBL" id="KAI0084389.1"/>
    </source>
</evidence>